<evidence type="ECO:0000256" key="2">
    <source>
        <dbReference type="SAM" id="SignalP"/>
    </source>
</evidence>
<keyword evidence="2" id="KW-0732">Signal</keyword>
<protein>
    <submittedName>
        <fullName evidence="3">Uncharacterized protein</fullName>
    </submittedName>
</protein>
<feature type="compositionally biased region" description="Pro residues" evidence="1">
    <location>
        <begin position="102"/>
        <end position="111"/>
    </location>
</feature>
<evidence type="ECO:0000313" key="3">
    <source>
        <dbReference type="EMBL" id="JAQ15392.1"/>
    </source>
</evidence>
<accession>A0A146M8N2</accession>
<feature type="compositionally biased region" description="Low complexity" evidence="1">
    <location>
        <begin position="39"/>
        <end position="50"/>
    </location>
</feature>
<organism evidence="3">
    <name type="scientific">Lygus hesperus</name>
    <name type="common">Western plant bug</name>
    <dbReference type="NCBI Taxonomy" id="30085"/>
    <lineage>
        <taxon>Eukaryota</taxon>
        <taxon>Metazoa</taxon>
        <taxon>Ecdysozoa</taxon>
        <taxon>Arthropoda</taxon>
        <taxon>Hexapoda</taxon>
        <taxon>Insecta</taxon>
        <taxon>Pterygota</taxon>
        <taxon>Neoptera</taxon>
        <taxon>Paraneoptera</taxon>
        <taxon>Hemiptera</taxon>
        <taxon>Heteroptera</taxon>
        <taxon>Panheteroptera</taxon>
        <taxon>Cimicomorpha</taxon>
        <taxon>Miridae</taxon>
        <taxon>Mirini</taxon>
        <taxon>Lygus</taxon>
    </lineage>
</organism>
<feature type="compositionally biased region" description="Polar residues" evidence="1">
    <location>
        <begin position="27"/>
        <end position="38"/>
    </location>
</feature>
<evidence type="ECO:0000256" key="1">
    <source>
        <dbReference type="SAM" id="MobiDB-lite"/>
    </source>
</evidence>
<dbReference type="EMBL" id="GDHC01003237">
    <property type="protein sequence ID" value="JAQ15392.1"/>
    <property type="molecule type" value="Transcribed_RNA"/>
</dbReference>
<name>A0A146M8N2_LYGHE</name>
<feature type="region of interest" description="Disordered" evidence="1">
    <location>
        <begin position="127"/>
        <end position="146"/>
    </location>
</feature>
<feature type="compositionally biased region" description="Low complexity" evidence="1">
    <location>
        <begin position="61"/>
        <end position="101"/>
    </location>
</feature>
<sequence length="158" mass="16421">MWLLLKALTLIWCSSLVSGLPALSYNEKPQSNSTVVLQNSTTTTNDTETNGPSVTPTLDISEATSSSLAPSSSSSTSTSSQLTSSSSSSYPDDAPSSSRTPPSVPASPSPPQQATAVELTTVPYNTKAGIGLTPQSVSGIPTGKRKETLRMAKRRLCD</sequence>
<proteinExistence type="predicted"/>
<feature type="chain" id="PRO_5007527694" evidence="2">
    <location>
        <begin position="20"/>
        <end position="158"/>
    </location>
</feature>
<feature type="signal peptide" evidence="2">
    <location>
        <begin position="1"/>
        <end position="19"/>
    </location>
</feature>
<gene>
    <name evidence="3" type="ORF">g.61840</name>
</gene>
<reference evidence="3" key="1">
    <citation type="journal article" date="2016" name="Gigascience">
        <title>De novo construction of an expanded transcriptome assembly for the western tarnished plant bug, Lygus hesperus.</title>
        <authorList>
            <person name="Tassone E.E."/>
            <person name="Geib S.M."/>
            <person name="Hall B."/>
            <person name="Fabrick J.A."/>
            <person name="Brent C.S."/>
            <person name="Hull J.J."/>
        </authorList>
    </citation>
    <scope>NUCLEOTIDE SEQUENCE</scope>
</reference>
<feature type="region of interest" description="Disordered" evidence="1">
    <location>
        <begin position="27"/>
        <end position="117"/>
    </location>
</feature>
<dbReference type="AlphaFoldDB" id="A0A146M8N2"/>